<proteinExistence type="inferred from homology"/>
<evidence type="ECO:0000256" key="4">
    <source>
        <dbReference type="ARBA" id="ARBA00022454"/>
    </source>
</evidence>
<feature type="compositionally biased region" description="Basic and acidic residues" evidence="23">
    <location>
        <begin position="512"/>
        <end position="533"/>
    </location>
</feature>
<protein>
    <recommendedName>
        <fullName evidence="21">17S U2 SnRNP complex component HTATSF1</fullName>
    </recommendedName>
</protein>
<dbReference type="CDD" id="cd12281">
    <property type="entry name" value="RRM1_TatSF1_like"/>
    <property type="match status" value="1"/>
</dbReference>
<dbReference type="InterPro" id="IPR034392">
    <property type="entry name" value="TatSF1-like_RRM1"/>
</dbReference>
<feature type="compositionally biased region" description="Basic and acidic residues" evidence="23">
    <location>
        <begin position="412"/>
        <end position="473"/>
    </location>
</feature>
<keyword evidence="11" id="KW-0832">Ubl conjugation</keyword>
<keyword evidence="17" id="KW-0508">mRNA splicing</keyword>
<dbReference type="GO" id="GO:0005684">
    <property type="term" value="C:U2-type spliceosomal complex"/>
    <property type="evidence" value="ECO:0007669"/>
    <property type="project" value="TreeGrafter"/>
</dbReference>
<evidence type="ECO:0000256" key="10">
    <source>
        <dbReference type="ARBA" id="ARBA00022763"/>
    </source>
</evidence>
<keyword evidence="14" id="KW-0805">Transcription regulation</keyword>
<feature type="compositionally biased region" description="Polar residues" evidence="23">
    <location>
        <begin position="349"/>
        <end position="360"/>
    </location>
</feature>
<comment type="subcellular location">
    <subcellularLocation>
        <location evidence="2">Chromosome</location>
    </subcellularLocation>
    <subcellularLocation>
        <location evidence="1">Nucleus</location>
    </subcellularLocation>
</comment>
<evidence type="ECO:0000256" key="6">
    <source>
        <dbReference type="ARBA" id="ARBA00022553"/>
    </source>
</evidence>
<evidence type="ECO:0000313" key="26">
    <source>
        <dbReference type="Proteomes" id="UP000326062"/>
    </source>
</evidence>
<feature type="compositionally biased region" description="Basic and acidic residues" evidence="23">
    <location>
        <begin position="387"/>
        <end position="402"/>
    </location>
</feature>
<evidence type="ECO:0000259" key="24">
    <source>
        <dbReference type="PROSITE" id="PS50102"/>
    </source>
</evidence>
<dbReference type="Proteomes" id="UP000326062">
    <property type="component" value="Chromosome 3"/>
</dbReference>
<dbReference type="GO" id="GO:0005686">
    <property type="term" value="C:U2 snRNP"/>
    <property type="evidence" value="ECO:0007669"/>
    <property type="project" value="TreeGrafter"/>
</dbReference>
<dbReference type="SUPFAM" id="SSF54928">
    <property type="entry name" value="RNA-binding domain, RBD"/>
    <property type="match status" value="2"/>
</dbReference>
<dbReference type="Pfam" id="PF00076">
    <property type="entry name" value="RRM_1"/>
    <property type="match status" value="1"/>
</dbReference>
<evidence type="ECO:0000256" key="14">
    <source>
        <dbReference type="ARBA" id="ARBA00023015"/>
    </source>
</evidence>
<evidence type="ECO:0000256" key="22">
    <source>
        <dbReference type="PROSITE-ProRule" id="PRU00176"/>
    </source>
</evidence>
<feature type="compositionally biased region" description="Acidic residues" evidence="23">
    <location>
        <begin position="609"/>
        <end position="632"/>
    </location>
</feature>
<evidence type="ECO:0000256" key="12">
    <source>
        <dbReference type="ARBA" id="ARBA00022884"/>
    </source>
</evidence>
<name>A0A5J5MHZ2_MUNRE</name>
<reference evidence="25 26" key="1">
    <citation type="submission" date="2019-06" db="EMBL/GenBank/DDBJ databases">
        <title>Discovery of a novel chromosome fission-fusion reversal in muntjac.</title>
        <authorList>
            <person name="Mudd A.B."/>
            <person name="Bredeson J.V."/>
            <person name="Baum R."/>
            <person name="Hockemeyer D."/>
            <person name="Rokhsar D.S."/>
        </authorList>
    </citation>
    <scope>NUCLEOTIDE SEQUENCE [LARGE SCALE GENOMIC DNA]</scope>
    <source>
        <strain evidence="25">UCam_UCB_Mr</strain>
        <tissue evidence="25">Fibroblast cell line</tissue>
    </source>
</reference>
<comment type="subunit">
    <text evidence="20">Component of the 17S U2 SnRNP complex, a ribonucleoprotein complex that contains small nuclear RNA (snRNA) U2 and a number of specific proteins. Within the 17S U2 SnRNP complex, interacts (via UHM region) directly with SF3B1. Component of a complex which is at least composed of HTATSF1/Tat-SF1, the P-TEFb complex components CDK9 and CCNT1, RNA polymerase II, SUPT5H, and NCL/nucleolin. Interacts with GTF2F2/RAP30 and POLR2A. Interacts with TCERG1/CA150. Interacts with (poly-ADP-ribosylated) RPA1; promoting HTATSF1 recruitment to DNA damage sites. Interacts (when phosphorylated) with TOPBP1; promoting recruitment of TOPBP1 to DNA damage sites during S-phase.</text>
</comment>
<keyword evidence="5" id="KW-1017">Isopeptide bond</keyword>
<feature type="compositionally biased region" description="Basic and acidic residues" evidence="23">
    <location>
        <begin position="599"/>
        <end position="608"/>
    </location>
</feature>
<keyword evidence="4" id="KW-0158">Chromosome</keyword>
<dbReference type="Gene3D" id="3.30.70.330">
    <property type="match status" value="2"/>
</dbReference>
<keyword evidence="18" id="KW-0234">DNA repair</keyword>
<evidence type="ECO:0000256" key="3">
    <source>
        <dbReference type="ARBA" id="ARBA00007747"/>
    </source>
</evidence>
<evidence type="ECO:0000256" key="17">
    <source>
        <dbReference type="ARBA" id="ARBA00023187"/>
    </source>
</evidence>
<evidence type="ECO:0000256" key="13">
    <source>
        <dbReference type="ARBA" id="ARBA00022990"/>
    </source>
</evidence>
<feature type="compositionally biased region" description="Basic and acidic residues" evidence="23">
    <location>
        <begin position="109"/>
        <end position="125"/>
    </location>
</feature>
<sequence length="686" mass="77808">MSGNNLDANDEFDEQLQMQELYRDTKDDDTEKDPGAETDSFGQQPTDTPYDWDLDKKAWFPKITEDFIATYQANYGFSNDGASSSTASVQDVSARPAEEPPQRQPPEPSDPKKKGEKRKAESGWFHVEEDRNTNVYVSGLPPDITVDEFIQLMSKFGIIMRDPQTEEFKVKLYKDNQGNLKGDGLCCYLKRESRLQVTHGGGKFQLKGEYDASKKKKKCKDYKKKLSMQQKEDLRVECSKFGQIRKLLLFDRHPDGVASVSFRDPEEADYCIQTLNGRWFGGHQITAQAWDGTTDYQVEETTREREERLRGWEAFLNAPEANRGLQRSNSIRAPERAGPSRVRHFSEHPGTSQTNVQAATTEMAFEKPIDEKKFEKMEDGGEVEEAASEKDAQEGGPEKEAEGPQEESEESCLEREESGEGSPEKEREEGNPNKESKETIPERESKKKKLKTDPDKNGHEKESEEEGPGKESEGAASPQKVASEDDDSEQESEDCSEKQFEDGSEKEFEENGLEKGFEEDASDKEFNENIPEKELEENESEKSEFEDDGSEKSDEKEEEEDAYEKVFDDESDEKEDEEDAEEKELEDADEKDEDDDADEKVFEDLNGKEDEEDGDIKEDEDTDEKVFEDDDSNDKLFDDDSSDKLFEDSDERGTVGGLGNVKEEGPLSTGSSFVLSSDDDDDDDTI</sequence>
<evidence type="ECO:0000256" key="19">
    <source>
        <dbReference type="ARBA" id="ARBA00023242"/>
    </source>
</evidence>
<evidence type="ECO:0000256" key="2">
    <source>
        <dbReference type="ARBA" id="ARBA00004286"/>
    </source>
</evidence>
<dbReference type="InterPro" id="IPR012677">
    <property type="entry name" value="Nucleotide-bd_a/b_plait_sf"/>
</dbReference>
<comment type="caution">
    <text evidence="25">The sequence shown here is derived from an EMBL/GenBank/DDBJ whole genome shotgun (WGS) entry which is preliminary data.</text>
</comment>
<feature type="domain" description="RRM" evidence="24">
    <location>
        <begin position="231"/>
        <end position="292"/>
    </location>
</feature>
<evidence type="ECO:0000256" key="21">
    <source>
        <dbReference type="ARBA" id="ARBA00073773"/>
    </source>
</evidence>
<keyword evidence="6" id="KW-0597">Phosphoprotein</keyword>
<dbReference type="EMBL" id="VCEB01000003">
    <property type="protein sequence ID" value="KAB0379803.1"/>
    <property type="molecule type" value="Genomic_DNA"/>
</dbReference>
<dbReference type="GO" id="GO:0005694">
    <property type="term" value="C:chromosome"/>
    <property type="evidence" value="ECO:0007669"/>
    <property type="project" value="UniProtKB-SubCell"/>
</dbReference>
<evidence type="ECO:0000256" key="1">
    <source>
        <dbReference type="ARBA" id="ARBA00004123"/>
    </source>
</evidence>
<feature type="compositionally biased region" description="Basic and acidic residues" evidence="23">
    <location>
        <begin position="633"/>
        <end position="653"/>
    </location>
</feature>
<keyword evidence="15" id="KW-0010">Activator</keyword>
<evidence type="ECO:0000256" key="8">
    <source>
        <dbReference type="ARBA" id="ARBA00022728"/>
    </source>
</evidence>
<dbReference type="GO" id="GO:0000398">
    <property type="term" value="P:mRNA splicing, via spliceosome"/>
    <property type="evidence" value="ECO:0007669"/>
    <property type="project" value="InterPro"/>
</dbReference>
<evidence type="ECO:0000256" key="18">
    <source>
        <dbReference type="ARBA" id="ARBA00023204"/>
    </source>
</evidence>
<evidence type="ECO:0000256" key="15">
    <source>
        <dbReference type="ARBA" id="ARBA00023159"/>
    </source>
</evidence>
<comment type="similarity">
    <text evidence="3">Belongs to the HTATSF1 family.</text>
</comment>
<feature type="compositionally biased region" description="Polar residues" evidence="23">
    <location>
        <begin position="81"/>
        <end position="91"/>
    </location>
</feature>
<evidence type="ECO:0000256" key="23">
    <source>
        <dbReference type="SAM" id="MobiDB-lite"/>
    </source>
</evidence>
<feature type="region of interest" description="Disordered" evidence="23">
    <location>
        <begin position="1"/>
        <end position="53"/>
    </location>
</feature>
<accession>A0A5J5MHZ2</accession>
<keyword evidence="7" id="KW-0507">mRNA processing</keyword>
<keyword evidence="19" id="KW-0539">Nucleus</keyword>
<evidence type="ECO:0000256" key="20">
    <source>
        <dbReference type="ARBA" id="ARBA00062124"/>
    </source>
</evidence>
<dbReference type="PROSITE" id="PS50102">
    <property type="entry name" value="RRM"/>
    <property type="match status" value="1"/>
</dbReference>
<evidence type="ECO:0000256" key="5">
    <source>
        <dbReference type="ARBA" id="ARBA00022499"/>
    </source>
</evidence>
<feature type="compositionally biased region" description="Basic and acidic residues" evidence="23">
    <location>
        <begin position="364"/>
        <end position="379"/>
    </location>
</feature>
<organism evidence="25 26">
    <name type="scientific">Muntiacus reevesi</name>
    <name type="common">Reeves' muntjac</name>
    <name type="synonym">Cervus reevesi</name>
    <dbReference type="NCBI Taxonomy" id="9886"/>
    <lineage>
        <taxon>Eukaryota</taxon>
        <taxon>Metazoa</taxon>
        <taxon>Chordata</taxon>
        <taxon>Craniata</taxon>
        <taxon>Vertebrata</taxon>
        <taxon>Euteleostomi</taxon>
        <taxon>Mammalia</taxon>
        <taxon>Eutheria</taxon>
        <taxon>Laurasiatheria</taxon>
        <taxon>Artiodactyla</taxon>
        <taxon>Ruminantia</taxon>
        <taxon>Pecora</taxon>
        <taxon>Cervidae</taxon>
        <taxon>Muntiacinae</taxon>
        <taxon>Muntiacus</taxon>
    </lineage>
</organism>
<feature type="compositionally biased region" description="Acidic residues" evidence="23">
    <location>
        <begin position="677"/>
        <end position="686"/>
    </location>
</feature>
<feature type="compositionally biased region" description="Acidic residues" evidence="23">
    <location>
        <begin position="534"/>
        <end position="549"/>
    </location>
</feature>
<evidence type="ECO:0000256" key="7">
    <source>
        <dbReference type="ARBA" id="ARBA00022664"/>
    </source>
</evidence>
<dbReference type="PANTHER" id="PTHR15608:SF0">
    <property type="entry name" value="HIV TAT-SPECIFIC FACTOR 1"/>
    <property type="match status" value="1"/>
</dbReference>
<keyword evidence="13" id="KW-0007">Acetylation</keyword>
<keyword evidence="26" id="KW-1185">Reference proteome</keyword>
<keyword evidence="10" id="KW-0227">DNA damage</keyword>
<dbReference type="GO" id="GO:0003723">
    <property type="term" value="F:RNA binding"/>
    <property type="evidence" value="ECO:0007669"/>
    <property type="project" value="UniProtKB-UniRule"/>
</dbReference>
<evidence type="ECO:0000256" key="11">
    <source>
        <dbReference type="ARBA" id="ARBA00022843"/>
    </source>
</evidence>
<keyword evidence="8" id="KW-0747">Spliceosome</keyword>
<dbReference type="InterPro" id="IPR035979">
    <property type="entry name" value="RBD_domain_sf"/>
</dbReference>
<dbReference type="AlphaFoldDB" id="A0A5J5MHZ2"/>
<gene>
    <name evidence="25" type="ORF">FD755_007587</name>
</gene>
<dbReference type="InterPro" id="IPR000504">
    <property type="entry name" value="RRM_dom"/>
</dbReference>
<dbReference type="PANTHER" id="PTHR15608">
    <property type="entry name" value="SPLICING FACTOR U2AF-ASSOCIATED PROTEIN 2"/>
    <property type="match status" value="1"/>
</dbReference>
<keyword evidence="12 22" id="KW-0694">RNA-binding</keyword>
<keyword evidence="16" id="KW-0804">Transcription</keyword>
<dbReference type="FunFam" id="3.30.70.330:FF:000105">
    <property type="entry name" value="HIV Tat-specific factor 1 homolog"/>
    <property type="match status" value="1"/>
</dbReference>
<evidence type="ECO:0000256" key="16">
    <source>
        <dbReference type="ARBA" id="ARBA00023163"/>
    </source>
</evidence>
<dbReference type="SMART" id="SM00360">
    <property type="entry name" value="RRM"/>
    <property type="match status" value="1"/>
</dbReference>
<evidence type="ECO:0000256" key="9">
    <source>
        <dbReference type="ARBA" id="ARBA00022737"/>
    </source>
</evidence>
<feature type="compositionally biased region" description="Acidic residues" evidence="23">
    <location>
        <begin position="484"/>
        <end position="494"/>
    </location>
</feature>
<feature type="region of interest" description="Disordered" evidence="23">
    <location>
        <begin position="81"/>
        <end position="125"/>
    </location>
</feature>
<dbReference type="GO" id="GO:0006281">
    <property type="term" value="P:DNA repair"/>
    <property type="evidence" value="ECO:0007669"/>
    <property type="project" value="UniProtKB-KW"/>
</dbReference>
<evidence type="ECO:0000313" key="25">
    <source>
        <dbReference type="EMBL" id="KAB0379803.1"/>
    </source>
</evidence>
<dbReference type="CDD" id="cd12282">
    <property type="entry name" value="RRM2_TatSF1_like"/>
    <property type="match status" value="1"/>
</dbReference>
<dbReference type="InterPro" id="IPR034393">
    <property type="entry name" value="TatSF1-like"/>
</dbReference>
<feature type="compositionally biased region" description="Acidic residues" evidence="23">
    <location>
        <begin position="569"/>
        <end position="598"/>
    </location>
</feature>
<feature type="region of interest" description="Disordered" evidence="23">
    <location>
        <begin position="320"/>
        <end position="686"/>
    </location>
</feature>
<feature type="compositionally biased region" description="Basic and acidic residues" evidence="23">
    <location>
        <begin position="495"/>
        <end position="506"/>
    </location>
</feature>
<keyword evidence="9" id="KW-0677">Repeat</keyword>
<dbReference type="FunFam" id="3.30.70.330:FF:000202">
    <property type="entry name" value="HIV Tat-specific factor 1"/>
    <property type="match status" value="1"/>
</dbReference>